<proteinExistence type="predicted"/>
<reference evidence="2 3" key="1">
    <citation type="submission" date="2011-01" db="EMBL/GenBank/DDBJ databases">
        <title>Shigella flexneri CDC 796-83 whole genome shotgun sequencing project.</title>
        <authorList>
            <person name="Mane S.P."/>
            <person name="Sobral B.W."/>
            <person name="Cebula T."/>
            <person name="Chertkov O."/>
            <person name="Munk A.C."/>
            <person name="Tapia R."/>
            <person name="Green L."/>
            <person name="Rogers Y."/>
            <person name="Detter J.C."/>
            <person name="Bruce D."/>
            <person name="Brettin T.S."/>
        </authorList>
    </citation>
    <scope>NUCLEOTIDE SEQUENCE [LARGE SCALE GENOMIC DNA]</scope>
    <source>
        <strain evidence="2 3">CDC 796-83</strain>
    </source>
</reference>
<dbReference type="Proteomes" id="UP000003302">
    <property type="component" value="Unassembled WGS sequence"/>
</dbReference>
<dbReference type="AlphaFoldDB" id="A0A6N3QJL6"/>
<evidence type="ECO:0000256" key="1">
    <source>
        <dbReference type="SAM" id="Phobius"/>
    </source>
</evidence>
<gene>
    <name evidence="2" type="ORF">SGF_03524</name>
</gene>
<evidence type="ECO:0000313" key="3">
    <source>
        <dbReference type="Proteomes" id="UP000003302"/>
    </source>
</evidence>
<accession>A0A6N3QJL6</accession>
<keyword evidence="1" id="KW-0812">Transmembrane</keyword>
<name>A0A6N3QJL6_SHIFL</name>
<dbReference type="EMBL" id="AERO01000140">
    <property type="protein sequence ID" value="EFW59170.1"/>
    <property type="molecule type" value="Genomic_DNA"/>
</dbReference>
<evidence type="ECO:0000313" key="2">
    <source>
        <dbReference type="EMBL" id="EFW59170.1"/>
    </source>
</evidence>
<sequence length="48" mass="5804">MYFIVYPHEVNNLQQCYLCKYYHLTLSVHFISVIFHCLLMKLTDKCSC</sequence>
<protein>
    <submittedName>
        <fullName evidence="2">Uncharacterized protein</fullName>
    </submittedName>
</protein>
<comment type="caution">
    <text evidence="2">The sequence shown here is derived from an EMBL/GenBank/DDBJ whole genome shotgun (WGS) entry which is preliminary data.</text>
</comment>
<organism evidence="2 3">
    <name type="scientific">Shigella flexneri CDC 796-83</name>
    <dbReference type="NCBI Taxonomy" id="945360"/>
    <lineage>
        <taxon>Bacteria</taxon>
        <taxon>Pseudomonadati</taxon>
        <taxon>Pseudomonadota</taxon>
        <taxon>Gammaproteobacteria</taxon>
        <taxon>Enterobacterales</taxon>
        <taxon>Enterobacteriaceae</taxon>
        <taxon>Shigella</taxon>
    </lineage>
</organism>
<keyword evidence="1" id="KW-1133">Transmembrane helix</keyword>
<keyword evidence="1" id="KW-0472">Membrane</keyword>
<feature type="transmembrane region" description="Helical" evidence="1">
    <location>
        <begin position="20"/>
        <end position="39"/>
    </location>
</feature>